<evidence type="ECO:0000259" key="10">
    <source>
        <dbReference type="PROSITE" id="PS01124"/>
    </source>
</evidence>
<dbReference type="PROSITE" id="PS01124">
    <property type="entry name" value="HTH_ARAC_FAMILY_2"/>
    <property type="match status" value="1"/>
</dbReference>
<dbReference type="SUPFAM" id="SSF52172">
    <property type="entry name" value="CheY-like"/>
    <property type="match status" value="1"/>
</dbReference>
<feature type="domain" description="HTH araC/xylS-type" evidence="10">
    <location>
        <begin position="425"/>
        <end position="523"/>
    </location>
</feature>
<feature type="domain" description="Response regulatory" evidence="11">
    <location>
        <begin position="3"/>
        <end position="120"/>
    </location>
</feature>
<dbReference type="EMBL" id="JAOQIO010000022">
    <property type="protein sequence ID" value="MCU6792268.1"/>
    <property type="molecule type" value="Genomic_DNA"/>
</dbReference>
<dbReference type="Pfam" id="PF12833">
    <property type="entry name" value="HTH_18"/>
    <property type="match status" value="1"/>
</dbReference>
<evidence type="ECO:0000256" key="5">
    <source>
        <dbReference type="ARBA" id="ARBA00023015"/>
    </source>
</evidence>
<dbReference type="InterPro" id="IPR011006">
    <property type="entry name" value="CheY-like_superfamily"/>
</dbReference>
<keyword evidence="6" id="KW-0238">DNA-binding</keyword>
<dbReference type="PROSITE" id="PS50110">
    <property type="entry name" value="RESPONSE_REGULATORY"/>
    <property type="match status" value="1"/>
</dbReference>
<evidence type="ECO:0000256" key="1">
    <source>
        <dbReference type="ARBA" id="ARBA00004496"/>
    </source>
</evidence>
<dbReference type="Pfam" id="PF00072">
    <property type="entry name" value="Response_reg"/>
    <property type="match status" value="1"/>
</dbReference>
<dbReference type="PANTHER" id="PTHR42713">
    <property type="entry name" value="HISTIDINE KINASE-RELATED"/>
    <property type="match status" value="1"/>
</dbReference>
<dbReference type="Gene3D" id="3.40.50.2300">
    <property type="match status" value="1"/>
</dbReference>
<dbReference type="InterPro" id="IPR001789">
    <property type="entry name" value="Sig_transdc_resp-reg_receiver"/>
</dbReference>
<evidence type="ECO:0000256" key="7">
    <source>
        <dbReference type="ARBA" id="ARBA00023163"/>
    </source>
</evidence>
<evidence type="ECO:0000256" key="8">
    <source>
        <dbReference type="PROSITE-ProRule" id="PRU00169"/>
    </source>
</evidence>
<dbReference type="PANTHER" id="PTHR42713:SF3">
    <property type="entry name" value="TRANSCRIPTIONAL REGULATORY PROTEIN HPTR"/>
    <property type="match status" value="1"/>
</dbReference>
<keyword evidence="3 8" id="KW-0597">Phosphoprotein</keyword>
<evidence type="ECO:0000256" key="2">
    <source>
        <dbReference type="ARBA" id="ARBA00022490"/>
    </source>
</evidence>
<dbReference type="SUPFAM" id="SSF46689">
    <property type="entry name" value="Homeodomain-like"/>
    <property type="match status" value="2"/>
</dbReference>
<keyword evidence="7" id="KW-0804">Transcription</keyword>
<evidence type="ECO:0000256" key="6">
    <source>
        <dbReference type="ARBA" id="ARBA00023125"/>
    </source>
</evidence>
<reference evidence="12 13" key="1">
    <citation type="submission" date="2022-09" db="EMBL/GenBank/DDBJ databases">
        <authorList>
            <person name="Han X.L."/>
            <person name="Wang Q."/>
            <person name="Lu T."/>
        </authorList>
    </citation>
    <scope>NUCLEOTIDE SEQUENCE [LARGE SCALE GENOMIC DNA]</scope>
    <source>
        <strain evidence="12 13">WQ 127069</strain>
    </source>
</reference>
<keyword evidence="5" id="KW-0805">Transcription regulation</keyword>
<dbReference type="RefSeq" id="WP_262683658.1">
    <property type="nucleotide sequence ID" value="NZ_JAOQIO010000022.1"/>
</dbReference>
<keyword evidence="4" id="KW-0902">Two-component regulatory system</keyword>
<keyword evidence="2" id="KW-0963">Cytoplasm</keyword>
<gene>
    <name evidence="12" type="ORF">OB236_09020</name>
</gene>
<dbReference type="Gene3D" id="1.10.10.60">
    <property type="entry name" value="Homeodomain-like"/>
    <property type="match status" value="2"/>
</dbReference>
<dbReference type="InterPro" id="IPR051552">
    <property type="entry name" value="HptR"/>
</dbReference>
<dbReference type="InterPro" id="IPR018060">
    <property type="entry name" value="HTH_AraC"/>
</dbReference>
<keyword evidence="9" id="KW-0175">Coiled coil</keyword>
<dbReference type="InterPro" id="IPR009057">
    <property type="entry name" value="Homeodomain-like_sf"/>
</dbReference>
<comment type="caution">
    <text evidence="12">The sequence shown here is derived from an EMBL/GenBank/DDBJ whole genome shotgun (WGS) entry which is preliminary data.</text>
</comment>
<name>A0ABT2UCB6_9BACL</name>
<dbReference type="SMART" id="SM00448">
    <property type="entry name" value="REC"/>
    <property type="match status" value="1"/>
</dbReference>
<evidence type="ECO:0000313" key="12">
    <source>
        <dbReference type="EMBL" id="MCU6792268.1"/>
    </source>
</evidence>
<dbReference type="SMART" id="SM00342">
    <property type="entry name" value="HTH_ARAC"/>
    <property type="match status" value="1"/>
</dbReference>
<evidence type="ECO:0000256" key="4">
    <source>
        <dbReference type="ARBA" id="ARBA00023012"/>
    </source>
</evidence>
<accession>A0ABT2UCB6</accession>
<evidence type="ECO:0000259" key="11">
    <source>
        <dbReference type="PROSITE" id="PS50110"/>
    </source>
</evidence>
<evidence type="ECO:0000256" key="3">
    <source>
        <dbReference type="ARBA" id="ARBA00022553"/>
    </source>
</evidence>
<feature type="modified residue" description="4-aspartylphosphate" evidence="8">
    <location>
        <position position="55"/>
    </location>
</feature>
<feature type="coiled-coil region" evidence="9">
    <location>
        <begin position="109"/>
        <end position="136"/>
    </location>
</feature>
<organism evidence="12 13">
    <name type="scientific">Paenibacillus baimaensis</name>
    <dbReference type="NCBI Taxonomy" id="2982185"/>
    <lineage>
        <taxon>Bacteria</taxon>
        <taxon>Bacillati</taxon>
        <taxon>Bacillota</taxon>
        <taxon>Bacilli</taxon>
        <taxon>Bacillales</taxon>
        <taxon>Paenibacillaceae</taxon>
        <taxon>Paenibacillus</taxon>
    </lineage>
</organism>
<proteinExistence type="predicted"/>
<dbReference type="Proteomes" id="UP001652445">
    <property type="component" value="Unassembled WGS sequence"/>
</dbReference>
<comment type="subcellular location">
    <subcellularLocation>
        <location evidence="1">Cytoplasm</location>
    </subcellularLocation>
</comment>
<sequence>MWKVVIVDDERWIRRGLIQSIPWDQFGLELVGEAGDGQEAYTIALEQKPDLLFLDMRMPGLDGKELIAMLNRDMPELLTVVVSGYSDFEYTKEAIRHKAFDYLLKPVKKEELAALLEKATSELAKRENEKRQSSLDHREDWLQRILFQADAEGGMPDDQEHSQLPKEWTTGESFVLVGQPDIYRECSEQAKLLQPLREQLNRIRPFLFGGRWNYVVTTAPDGSRELVMIIAGARLQQEEIVKLNLSLQTVLKQADHHGYSFGISEKRTNLQHLREAYLEAKLTLKNKSLSAAGTILFTGHDSVSSTDLYPQEKENAFLLSLHLGNKEAAGQEFEQLFTAFSKDTMTVDHMQRSAILLIHSIEKQLRATDTRLQEVCGKNPLMYTEIIQHRNDAASVKSIFDNEILPHVLTYYSRSGEKQGEKVVREVQKLIEAHYDQPLSLHQIATSHYMNTDYLSRLFKKTTGHNFVDYLMDIRINKSKELMKLSKYKNYEIAQMVGYEDYRYFSQIFKKKTGMTIGDYRILAEIT</sequence>
<dbReference type="CDD" id="cd17536">
    <property type="entry name" value="REC_YesN-like"/>
    <property type="match status" value="1"/>
</dbReference>
<evidence type="ECO:0000256" key="9">
    <source>
        <dbReference type="SAM" id="Coils"/>
    </source>
</evidence>
<evidence type="ECO:0000313" key="13">
    <source>
        <dbReference type="Proteomes" id="UP001652445"/>
    </source>
</evidence>
<keyword evidence="13" id="KW-1185">Reference proteome</keyword>
<protein>
    <submittedName>
        <fullName evidence="12">Response regulator</fullName>
    </submittedName>
</protein>